<evidence type="ECO:0000313" key="1">
    <source>
        <dbReference type="EMBL" id="KAF7189596.1"/>
    </source>
</evidence>
<dbReference type="OrthoDB" id="3800738at2759"/>
<reference evidence="1" key="1">
    <citation type="submission" date="2020-04" db="EMBL/GenBank/DDBJ databases">
        <title>Draft genome resource of the tomato pathogen Pseudocercospora fuligena.</title>
        <authorList>
            <person name="Zaccaron A."/>
        </authorList>
    </citation>
    <scope>NUCLEOTIDE SEQUENCE</scope>
    <source>
        <strain evidence="1">PF001</strain>
    </source>
</reference>
<proteinExistence type="predicted"/>
<comment type="caution">
    <text evidence="1">The sequence shown here is derived from an EMBL/GenBank/DDBJ whole genome shotgun (WGS) entry which is preliminary data.</text>
</comment>
<dbReference type="AlphaFoldDB" id="A0A8H6REF1"/>
<sequence>MANSAGARVAGTTELLEAILLNIDSDDVGFITLLLSQRTSRAFRDTIQGSVHLRRALHLETSGSTAVDTDVRDGLFPLLQSSFGYFDDLYWNLPRRIYRNLGFDIHVNQNGQGNFEVEATLKNTQALSETLVDQSAPSWKRMCIFKESCLLASASVWQDQEDCGNLTLGDLHADLESVARAYPPGSWAAKHVLYELTFL</sequence>
<dbReference type="EMBL" id="JABCIY010000183">
    <property type="protein sequence ID" value="KAF7189596.1"/>
    <property type="molecule type" value="Genomic_DNA"/>
</dbReference>
<name>A0A8H6REF1_9PEZI</name>
<gene>
    <name evidence="1" type="ORF">HII31_09040</name>
</gene>
<organism evidence="1 2">
    <name type="scientific">Pseudocercospora fuligena</name>
    <dbReference type="NCBI Taxonomy" id="685502"/>
    <lineage>
        <taxon>Eukaryota</taxon>
        <taxon>Fungi</taxon>
        <taxon>Dikarya</taxon>
        <taxon>Ascomycota</taxon>
        <taxon>Pezizomycotina</taxon>
        <taxon>Dothideomycetes</taxon>
        <taxon>Dothideomycetidae</taxon>
        <taxon>Mycosphaerellales</taxon>
        <taxon>Mycosphaerellaceae</taxon>
        <taxon>Pseudocercospora</taxon>
    </lineage>
</organism>
<evidence type="ECO:0000313" key="2">
    <source>
        <dbReference type="Proteomes" id="UP000660729"/>
    </source>
</evidence>
<keyword evidence="2" id="KW-1185">Reference proteome</keyword>
<protein>
    <submittedName>
        <fullName evidence="1">Uncharacterized protein</fullName>
    </submittedName>
</protein>
<accession>A0A8H6REF1</accession>
<dbReference type="Proteomes" id="UP000660729">
    <property type="component" value="Unassembled WGS sequence"/>
</dbReference>